<protein>
    <submittedName>
        <fullName evidence="2">Transmembrane protein, putative</fullName>
    </submittedName>
</protein>
<gene>
    <name evidence="2" type="ordered locus">MTR_4g023690</name>
</gene>
<dbReference type="AlphaFoldDB" id="G7JDF3"/>
<reference evidence="2 4" key="1">
    <citation type="journal article" date="2011" name="Nature">
        <title>The Medicago genome provides insight into the evolution of rhizobial symbioses.</title>
        <authorList>
            <person name="Young N.D."/>
            <person name="Debelle F."/>
            <person name="Oldroyd G.E."/>
            <person name="Geurts R."/>
            <person name="Cannon S.B."/>
            <person name="Udvardi M.K."/>
            <person name="Benedito V.A."/>
            <person name="Mayer K.F."/>
            <person name="Gouzy J."/>
            <person name="Schoof H."/>
            <person name="Van de Peer Y."/>
            <person name="Proost S."/>
            <person name="Cook D.R."/>
            <person name="Meyers B.C."/>
            <person name="Spannagl M."/>
            <person name="Cheung F."/>
            <person name="De Mita S."/>
            <person name="Krishnakumar V."/>
            <person name="Gundlach H."/>
            <person name="Zhou S."/>
            <person name="Mudge J."/>
            <person name="Bharti A.K."/>
            <person name="Murray J.D."/>
            <person name="Naoumkina M.A."/>
            <person name="Rosen B."/>
            <person name="Silverstein K.A."/>
            <person name="Tang H."/>
            <person name="Rombauts S."/>
            <person name="Zhao P.X."/>
            <person name="Zhou P."/>
            <person name="Barbe V."/>
            <person name="Bardou P."/>
            <person name="Bechner M."/>
            <person name="Bellec A."/>
            <person name="Berger A."/>
            <person name="Berges H."/>
            <person name="Bidwell S."/>
            <person name="Bisseling T."/>
            <person name="Choisne N."/>
            <person name="Couloux A."/>
            <person name="Denny R."/>
            <person name="Deshpande S."/>
            <person name="Dai X."/>
            <person name="Doyle J.J."/>
            <person name="Dudez A.M."/>
            <person name="Farmer A.D."/>
            <person name="Fouteau S."/>
            <person name="Franken C."/>
            <person name="Gibelin C."/>
            <person name="Gish J."/>
            <person name="Goldstein S."/>
            <person name="Gonzalez A.J."/>
            <person name="Green P.J."/>
            <person name="Hallab A."/>
            <person name="Hartog M."/>
            <person name="Hua A."/>
            <person name="Humphray S.J."/>
            <person name="Jeong D.H."/>
            <person name="Jing Y."/>
            <person name="Jocker A."/>
            <person name="Kenton S.M."/>
            <person name="Kim D.J."/>
            <person name="Klee K."/>
            <person name="Lai H."/>
            <person name="Lang C."/>
            <person name="Lin S."/>
            <person name="Macmil S.L."/>
            <person name="Magdelenat G."/>
            <person name="Matthews L."/>
            <person name="McCorrison J."/>
            <person name="Monaghan E.L."/>
            <person name="Mun J.H."/>
            <person name="Najar F.Z."/>
            <person name="Nicholson C."/>
            <person name="Noirot C."/>
            <person name="O'Bleness M."/>
            <person name="Paule C.R."/>
            <person name="Poulain J."/>
            <person name="Prion F."/>
            <person name="Qin B."/>
            <person name="Qu C."/>
            <person name="Retzel E.F."/>
            <person name="Riddle C."/>
            <person name="Sallet E."/>
            <person name="Samain S."/>
            <person name="Samson N."/>
            <person name="Sanders I."/>
            <person name="Saurat O."/>
            <person name="Scarpelli C."/>
            <person name="Schiex T."/>
            <person name="Segurens B."/>
            <person name="Severin A.J."/>
            <person name="Sherrier D.J."/>
            <person name="Shi R."/>
            <person name="Sims S."/>
            <person name="Singer S.R."/>
            <person name="Sinharoy S."/>
            <person name="Sterck L."/>
            <person name="Viollet A."/>
            <person name="Wang B.B."/>
            <person name="Wang K."/>
            <person name="Wang M."/>
            <person name="Wang X."/>
            <person name="Warfsmann J."/>
            <person name="Weissenbach J."/>
            <person name="White D.D."/>
            <person name="White J.D."/>
            <person name="Wiley G.B."/>
            <person name="Wincker P."/>
            <person name="Xing Y."/>
            <person name="Yang L."/>
            <person name="Yao Z."/>
            <person name="Ying F."/>
            <person name="Zhai J."/>
            <person name="Zhou L."/>
            <person name="Zuber A."/>
            <person name="Denarie J."/>
            <person name="Dixon R.A."/>
            <person name="May G.D."/>
            <person name="Schwartz D.C."/>
            <person name="Rogers J."/>
            <person name="Quetier F."/>
            <person name="Town C.D."/>
            <person name="Roe B.A."/>
        </authorList>
    </citation>
    <scope>NUCLEOTIDE SEQUENCE [LARGE SCALE GENOMIC DNA]</scope>
    <source>
        <strain evidence="2">A17</strain>
        <strain evidence="3 4">cv. Jemalong A17</strain>
    </source>
</reference>
<name>G7JDF3_MEDTR</name>
<keyword evidence="1 2" id="KW-0812">Transmembrane</keyword>
<keyword evidence="1" id="KW-1133">Transmembrane helix</keyword>
<dbReference type="EnsemblPlants" id="AES87281">
    <property type="protein sequence ID" value="AES87281"/>
    <property type="gene ID" value="MTR_4g023690"/>
</dbReference>
<sequence length="88" mass="10111">MSKRRAQCIRNESNDTWKKAPKILYTHSAFLVSTITSVYSFFSDKIMNGKPDAYSLISCTSFPIISLNLLRQIQCGFEVNLMYSYLDV</sequence>
<dbReference type="HOGENOM" id="CLU_2472454_0_0_1"/>
<dbReference type="Proteomes" id="UP000002051">
    <property type="component" value="Chromosome 4"/>
</dbReference>
<accession>G7JDF3</accession>
<evidence type="ECO:0000256" key="1">
    <source>
        <dbReference type="SAM" id="Phobius"/>
    </source>
</evidence>
<organism evidence="2 4">
    <name type="scientific">Medicago truncatula</name>
    <name type="common">Barrel medic</name>
    <name type="synonym">Medicago tribuloides</name>
    <dbReference type="NCBI Taxonomy" id="3880"/>
    <lineage>
        <taxon>Eukaryota</taxon>
        <taxon>Viridiplantae</taxon>
        <taxon>Streptophyta</taxon>
        <taxon>Embryophyta</taxon>
        <taxon>Tracheophyta</taxon>
        <taxon>Spermatophyta</taxon>
        <taxon>Magnoliopsida</taxon>
        <taxon>eudicotyledons</taxon>
        <taxon>Gunneridae</taxon>
        <taxon>Pentapetalae</taxon>
        <taxon>rosids</taxon>
        <taxon>fabids</taxon>
        <taxon>Fabales</taxon>
        <taxon>Fabaceae</taxon>
        <taxon>Papilionoideae</taxon>
        <taxon>50 kb inversion clade</taxon>
        <taxon>NPAAA clade</taxon>
        <taxon>Hologalegina</taxon>
        <taxon>IRL clade</taxon>
        <taxon>Trifolieae</taxon>
        <taxon>Medicago</taxon>
    </lineage>
</organism>
<dbReference type="PaxDb" id="3880-AES87281"/>
<evidence type="ECO:0000313" key="3">
    <source>
        <dbReference type="EnsemblPlants" id="AES87281"/>
    </source>
</evidence>
<feature type="transmembrane region" description="Helical" evidence="1">
    <location>
        <begin position="23"/>
        <end position="41"/>
    </location>
</feature>
<feature type="transmembrane region" description="Helical" evidence="1">
    <location>
        <begin position="53"/>
        <end position="70"/>
    </location>
</feature>
<evidence type="ECO:0000313" key="2">
    <source>
        <dbReference type="EMBL" id="AES87281.1"/>
    </source>
</evidence>
<proteinExistence type="predicted"/>
<dbReference type="EMBL" id="CM001220">
    <property type="protein sequence ID" value="AES87281.1"/>
    <property type="molecule type" value="Genomic_DNA"/>
</dbReference>
<keyword evidence="1" id="KW-0472">Membrane</keyword>
<keyword evidence="4" id="KW-1185">Reference proteome</keyword>
<evidence type="ECO:0000313" key="4">
    <source>
        <dbReference type="Proteomes" id="UP000002051"/>
    </source>
</evidence>
<reference evidence="2 4" key="2">
    <citation type="journal article" date="2014" name="BMC Genomics">
        <title>An improved genome release (version Mt4.0) for the model legume Medicago truncatula.</title>
        <authorList>
            <person name="Tang H."/>
            <person name="Krishnakumar V."/>
            <person name="Bidwell S."/>
            <person name="Rosen B."/>
            <person name="Chan A."/>
            <person name="Zhou S."/>
            <person name="Gentzbittel L."/>
            <person name="Childs K.L."/>
            <person name="Yandell M."/>
            <person name="Gundlach H."/>
            <person name="Mayer K.F."/>
            <person name="Schwartz D.C."/>
            <person name="Town C.D."/>
        </authorList>
    </citation>
    <scope>GENOME REANNOTATION</scope>
    <source>
        <strain evidence="3 4">cv. Jemalong A17</strain>
    </source>
</reference>
<reference evidence="3" key="3">
    <citation type="submission" date="2015-04" db="UniProtKB">
        <authorList>
            <consortium name="EnsemblPlants"/>
        </authorList>
    </citation>
    <scope>IDENTIFICATION</scope>
    <source>
        <strain evidence="3">cv. Jemalong A17</strain>
    </source>
</reference>